<evidence type="ECO:0000256" key="1">
    <source>
        <dbReference type="ARBA" id="ARBA00008427"/>
    </source>
</evidence>
<reference evidence="7 8" key="1">
    <citation type="submission" date="2016-04" db="EMBL/GenBank/DDBJ databases">
        <title>Genome sequence of Methanobrevibacter cuticularis DSM 11139.</title>
        <authorList>
            <person name="Poehlein A."/>
            <person name="Seedorf H."/>
            <person name="Daniel R."/>
        </authorList>
    </citation>
    <scope>NUCLEOTIDE SEQUENCE [LARGE SCALE GENOMIC DNA]</scope>
    <source>
        <strain evidence="7 8">DSM 11139</strain>
    </source>
</reference>
<organism evidence="7 8">
    <name type="scientific">Methanobrevibacter cuticularis</name>
    <dbReference type="NCBI Taxonomy" id="47311"/>
    <lineage>
        <taxon>Archaea</taxon>
        <taxon>Methanobacteriati</taxon>
        <taxon>Methanobacteriota</taxon>
        <taxon>Methanomada group</taxon>
        <taxon>Methanobacteria</taxon>
        <taxon>Methanobacteriales</taxon>
        <taxon>Methanobacteriaceae</taxon>
        <taxon>Methanobrevibacter</taxon>
    </lineage>
</organism>
<evidence type="ECO:0000256" key="5">
    <source>
        <dbReference type="HAMAP-Rule" id="MF_00369"/>
    </source>
</evidence>
<comment type="similarity">
    <text evidence="1 5">Belongs to the eukaryotic ribosomal protein eL21 family.</text>
</comment>
<dbReference type="GO" id="GO:1990904">
    <property type="term" value="C:ribonucleoprotein complex"/>
    <property type="evidence" value="ECO:0007669"/>
    <property type="project" value="UniProtKB-KW"/>
</dbReference>
<evidence type="ECO:0000313" key="7">
    <source>
        <dbReference type="EMBL" id="KZX17813.1"/>
    </source>
</evidence>
<dbReference type="GO" id="GO:0005840">
    <property type="term" value="C:ribosome"/>
    <property type="evidence" value="ECO:0007669"/>
    <property type="project" value="UniProtKB-KW"/>
</dbReference>
<dbReference type="InterPro" id="IPR001147">
    <property type="entry name" value="Ribosomal_eL21"/>
</dbReference>
<dbReference type="NCBIfam" id="NF003303">
    <property type="entry name" value="PRK04306.1"/>
    <property type="match status" value="1"/>
</dbReference>
<evidence type="ECO:0000256" key="2">
    <source>
        <dbReference type="ARBA" id="ARBA00022980"/>
    </source>
</evidence>
<dbReference type="GO" id="GO:0006412">
    <property type="term" value="P:translation"/>
    <property type="evidence" value="ECO:0007669"/>
    <property type="project" value="UniProtKB-UniRule"/>
</dbReference>
<protein>
    <recommendedName>
        <fullName evidence="4 5">Large ribosomal subunit protein eL21</fullName>
    </recommendedName>
</protein>
<accession>A0A166FLW2</accession>
<name>A0A166FLW2_9EURY</name>
<comment type="caution">
    <text evidence="7">The sequence shown here is derived from an EMBL/GenBank/DDBJ whole genome shotgun (WGS) entry which is preliminary data.</text>
</comment>
<dbReference type="Proteomes" id="UP000077275">
    <property type="component" value="Unassembled WGS sequence"/>
</dbReference>
<evidence type="ECO:0000256" key="3">
    <source>
        <dbReference type="ARBA" id="ARBA00023274"/>
    </source>
</evidence>
<evidence type="ECO:0000256" key="4">
    <source>
        <dbReference type="ARBA" id="ARBA00035219"/>
    </source>
</evidence>
<dbReference type="EMBL" id="LWMW01000005">
    <property type="protein sequence ID" value="KZX17813.1"/>
    <property type="molecule type" value="Genomic_DNA"/>
</dbReference>
<evidence type="ECO:0000256" key="6">
    <source>
        <dbReference type="SAM" id="MobiDB-lite"/>
    </source>
</evidence>
<sequence length="96" mass="11071">MKRSRGFRSKSRNKMTKVARPGRHNPITRKIQKFEEEDLVHIIIDPSIPKGQPHPRFHGKTAKVIGEKGKAYILTLNDGNKAKELIVRPEHLKIQE</sequence>
<keyword evidence="2 5" id="KW-0689">Ribosomal protein</keyword>
<evidence type="ECO:0000313" key="8">
    <source>
        <dbReference type="Proteomes" id="UP000077275"/>
    </source>
</evidence>
<dbReference type="HAMAP" id="MF_00369">
    <property type="entry name" value="Ribosomal_eL21"/>
    <property type="match status" value="1"/>
</dbReference>
<dbReference type="InterPro" id="IPR022856">
    <property type="entry name" value="Ribosomal_eL21_arc"/>
</dbReference>
<dbReference type="OrthoDB" id="6295at2157"/>
<dbReference type="Pfam" id="PF01157">
    <property type="entry name" value="Ribosomal_L21e"/>
    <property type="match status" value="1"/>
</dbReference>
<dbReference type="InterPro" id="IPR008991">
    <property type="entry name" value="Translation_prot_SH3-like_sf"/>
</dbReference>
<dbReference type="AlphaFoldDB" id="A0A166FLW2"/>
<dbReference type="InterPro" id="IPR036948">
    <property type="entry name" value="Ribosomal_eL21_sf"/>
</dbReference>
<proteinExistence type="inferred from homology"/>
<dbReference type="STRING" id="47311.MBCUT_00100"/>
<gene>
    <name evidence="5" type="primary">rpl21e</name>
    <name evidence="7" type="ORF">MBCUT_00100</name>
</gene>
<dbReference type="Gene3D" id="2.30.30.70">
    <property type="entry name" value="Ribosomal protein L21"/>
    <property type="match status" value="1"/>
</dbReference>
<keyword evidence="8" id="KW-1185">Reference proteome</keyword>
<dbReference type="GO" id="GO:0003735">
    <property type="term" value="F:structural constituent of ribosome"/>
    <property type="evidence" value="ECO:0007669"/>
    <property type="project" value="InterPro"/>
</dbReference>
<dbReference type="RefSeq" id="WP_067257140.1">
    <property type="nucleotide sequence ID" value="NZ_LWMW01000005.1"/>
</dbReference>
<keyword evidence="3 5" id="KW-0687">Ribonucleoprotein</keyword>
<dbReference type="SUPFAM" id="SSF50104">
    <property type="entry name" value="Translation proteins SH3-like domain"/>
    <property type="match status" value="1"/>
</dbReference>
<feature type="region of interest" description="Disordered" evidence="6">
    <location>
        <begin position="1"/>
        <end position="26"/>
    </location>
</feature>
<dbReference type="PATRIC" id="fig|47311.3.peg.12"/>